<reference evidence="1 2" key="1">
    <citation type="submission" date="2019-04" db="EMBL/GenBank/DDBJ databases">
        <title>Streptomyces oryziradicis sp. nov., a novel actinomycete isolated from rhizosphere soil of rice (Oryza sativa L.).</title>
        <authorList>
            <person name="Li C."/>
        </authorList>
    </citation>
    <scope>NUCLEOTIDE SEQUENCE [LARGE SCALE GENOMIC DNA]</scope>
    <source>
        <strain evidence="1 2">NEAU-C40</strain>
    </source>
</reference>
<dbReference type="EMBL" id="SUMC01000021">
    <property type="protein sequence ID" value="TKA09494.1"/>
    <property type="molecule type" value="Genomic_DNA"/>
</dbReference>
<keyword evidence="2" id="KW-1185">Reference proteome</keyword>
<dbReference type="OrthoDB" id="3860943at2"/>
<protein>
    <submittedName>
        <fullName evidence="1">Uncharacterized protein</fullName>
    </submittedName>
</protein>
<evidence type="ECO:0000313" key="1">
    <source>
        <dbReference type="EMBL" id="TKA09494.1"/>
    </source>
</evidence>
<gene>
    <name evidence="1" type="ORF">FCI23_21830</name>
</gene>
<name>A0A4U0SIE6_9ACTN</name>
<organism evidence="1 2">
    <name type="scientific">Actinacidiphila oryziradicis</name>
    <dbReference type="NCBI Taxonomy" id="2571141"/>
    <lineage>
        <taxon>Bacteria</taxon>
        <taxon>Bacillati</taxon>
        <taxon>Actinomycetota</taxon>
        <taxon>Actinomycetes</taxon>
        <taxon>Kitasatosporales</taxon>
        <taxon>Streptomycetaceae</taxon>
        <taxon>Actinacidiphila</taxon>
    </lineage>
</organism>
<dbReference type="AlphaFoldDB" id="A0A4U0SIE6"/>
<dbReference type="Proteomes" id="UP000305778">
    <property type="component" value="Unassembled WGS sequence"/>
</dbReference>
<accession>A0A4U0SIE6</accession>
<dbReference type="RefSeq" id="WP_136725626.1">
    <property type="nucleotide sequence ID" value="NZ_SUMC01000021.1"/>
</dbReference>
<sequence>MSLHTLVIDAWSWQAERCPVRCGDDVFTLAWEPGKQRVLLRTYDPGFYFPEWDGGEQDSSAIIGTRSASVGC</sequence>
<proteinExistence type="predicted"/>
<comment type="caution">
    <text evidence="1">The sequence shown here is derived from an EMBL/GenBank/DDBJ whole genome shotgun (WGS) entry which is preliminary data.</text>
</comment>
<evidence type="ECO:0000313" key="2">
    <source>
        <dbReference type="Proteomes" id="UP000305778"/>
    </source>
</evidence>